<evidence type="ECO:0000256" key="4">
    <source>
        <dbReference type="ARBA" id="ARBA00023187"/>
    </source>
</evidence>
<dbReference type="PANTHER" id="PTHR31846:SF19">
    <property type="entry name" value="CRM-DOMAIN CONTAINING FACTOR CFM3A, CHLOROPLASTIC_MITOCHONDRIAL"/>
    <property type="match status" value="1"/>
</dbReference>
<dbReference type="GO" id="GO:1990904">
    <property type="term" value="C:ribonucleoprotein complex"/>
    <property type="evidence" value="ECO:0007669"/>
    <property type="project" value="UniProtKB-KW"/>
</dbReference>
<dbReference type="EMBL" id="JADCNL010000003">
    <property type="protein sequence ID" value="KAG0489200.1"/>
    <property type="molecule type" value="Genomic_DNA"/>
</dbReference>
<evidence type="ECO:0000256" key="1">
    <source>
        <dbReference type="ARBA" id="ARBA00022664"/>
    </source>
</evidence>
<evidence type="ECO:0000313" key="8">
    <source>
        <dbReference type="Proteomes" id="UP000636800"/>
    </source>
</evidence>
<keyword evidence="2" id="KW-0677">Repeat</keyword>
<keyword evidence="4" id="KW-0508">mRNA splicing</keyword>
<sequence>MQLSSSGVKTTVGLLLSAKNLLTKRKALARSIELQRREALYRHVSVLRNRVAKLRLHLDQMEGVKDQGDDELYRKLDHAYHSEDEETEDEDNEEDDDSDVEEEDDDNDVEEEKNTKYFDDGMVDDNEVDGFEDDDDYDNDIAADDYDYSTKSLQPSGKLLHLRCIH</sequence>
<dbReference type="GO" id="GO:0006397">
    <property type="term" value="P:mRNA processing"/>
    <property type="evidence" value="ECO:0007669"/>
    <property type="project" value="UniProtKB-KW"/>
</dbReference>
<dbReference type="Proteomes" id="UP000636800">
    <property type="component" value="Chromosome 3"/>
</dbReference>
<feature type="compositionally biased region" description="Basic and acidic residues" evidence="6">
    <location>
        <begin position="66"/>
        <end position="82"/>
    </location>
</feature>
<evidence type="ECO:0000256" key="6">
    <source>
        <dbReference type="SAM" id="MobiDB-lite"/>
    </source>
</evidence>
<gene>
    <name evidence="7" type="ORF">HPP92_008011</name>
</gene>
<keyword evidence="5" id="KW-0687">Ribonucleoprotein</keyword>
<dbReference type="OrthoDB" id="25818at2759"/>
<dbReference type="GO" id="GO:0003729">
    <property type="term" value="F:mRNA binding"/>
    <property type="evidence" value="ECO:0007669"/>
    <property type="project" value="InterPro"/>
</dbReference>
<feature type="compositionally biased region" description="Acidic residues" evidence="6">
    <location>
        <begin position="121"/>
        <end position="142"/>
    </location>
</feature>
<dbReference type="InterPro" id="IPR045278">
    <property type="entry name" value="CRS1/CFM2/CFM3"/>
</dbReference>
<reference evidence="7 8" key="1">
    <citation type="journal article" date="2020" name="Nat. Food">
        <title>A phased Vanilla planifolia genome enables genetic improvement of flavour and production.</title>
        <authorList>
            <person name="Hasing T."/>
            <person name="Tang H."/>
            <person name="Brym M."/>
            <person name="Khazi F."/>
            <person name="Huang T."/>
            <person name="Chambers A.H."/>
        </authorList>
    </citation>
    <scope>NUCLEOTIDE SEQUENCE [LARGE SCALE GENOMIC DNA]</scope>
    <source>
        <tissue evidence="7">Leaf</tissue>
    </source>
</reference>
<dbReference type="PANTHER" id="PTHR31846">
    <property type="entry name" value="CRS1 / YHBY (CRM) DOMAIN-CONTAINING PROTEIN"/>
    <property type="match status" value="1"/>
</dbReference>
<comment type="caution">
    <text evidence="7">The sequence shown here is derived from an EMBL/GenBank/DDBJ whole genome shotgun (WGS) entry which is preliminary data.</text>
</comment>
<name>A0A835RBH5_VANPL</name>
<evidence type="ECO:0000256" key="5">
    <source>
        <dbReference type="ARBA" id="ARBA00023274"/>
    </source>
</evidence>
<proteinExistence type="predicted"/>
<keyword evidence="8" id="KW-1185">Reference proteome</keyword>
<keyword evidence="3" id="KW-0809">Transit peptide</keyword>
<keyword evidence="1" id="KW-0507">mRNA processing</keyword>
<accession>A0A835RBH5</accession>
<dbReference type="AlphaFoldDB" id="A0A835RBH5"/>
<feature type="compositionally biased region" description="Acidic residues" evidence="6">
    <location>
        <begin position="83"/>
        <end position="111"/>
    </location>
</feature>
<evidence type="ECO:0000256" key="3">
    <source>
        <dbReference type="ARBA" id="ARBA00022946"/>
    </source>
</evidence>
<evidence type="ECO:0000313" key="7">
    <source>
        <dbReference type="EMBL" id="KAG0489200.1"/>
    </source>
</evidence>
<organism evidence="7 8">
    <name type="scientific">Vanilla planifolia</name>
    <name type="common">Vanilla</name>
    <dbReference type="NCBI Taxonomy" id="51239"/>
    <lineage>
        <taxon>Eukaryota</taxon>
        <taxon>Viridiplantae</taxon>
        <taxon>Streptophyta</taxon>
        <taxon>Embryophyta</taxon>
        <taxon>Tracheophyta</taxon>
        <taxon>Spermatophyta</taxon>
        <taxon>Magnoliopsida</taxon>
        <taxon>Liliopsida</taxon>
        <taxon>Asparagales</taxon>
        <taxon>Orchidaceae</taxon>
        <taxon>Vanilloideae</taxon>
        <taxon>Vanilleae</taxon>
        <taxon>Vanilla</taxon>
    </lineage>
</organism>
<feature type="region of interest" description="Disordered" evidence="6">
    <location>
        <begin position="66"/>
        <end position="142"/>
    </location>
</feature>
<evidence type="ECO:0000256" key="2">
    <source>
        <dbReference type="ARBA" id="ARBA00022737"/>
    </source>
</evidence>
<dbReference type="GO" id="GO:0000375">
    <property type="term" value="P:RNA splicing, via transesterification reactions"/>
    <property type="evidence" value="ECO:0007669"/>
    <property type="project" value="InterPro"/>
</dbReference>
<protein>
    <submittedName>
        <fullName evidence="7">Uncharacterized protein</fullName>
    </submittedName>
</protein>